<dbReference type="PROSITE" id="PS50005">
    <property type="entry name" value="TPR"/>
    <property type="match status" value="1"/>
</dbReference>
<keyword evidence="3" id="KW-1185">Reference proteome</keyword>
<dbReference type="STRING" id="1220535.IMCC14465_13040"/>
<dbReference type="InterPro" id="IPR011990">
    <property type="entry name" value="TPR-like_helical_dom_sf"/>
</dbReference>
<reference evidence="2 3" key="1">
    <citation type="journal article" date="2012" name="J. Bacteriol.">
        <title>Genome Sequence of Strain IMCC14465, Isolated from the East Sea, Belonging to the PS1 Clade of Alphaproteobacteria.</title>
        <authorList>
            <person name="Yang S.J."/>
            <person name="Kang I."/>
            <person name="Cho J.C."/>
        </authorList>
    </citation>
    <scope>NUCLEOTIDE SEQUENCE [LARGE SCALE GENOMIC DNA]</scope>
    <source>
        <strain evidence="2 3">IMCC14465</strain>
    </source>
</reference>
<dbReference type="Proteomes" id="UP000004836">
    <property type="component" value="Unassembled WGS sequence"/>
</dbReference>
<dbReference type="AlphaFoldDB" id="J9DHG5"/>
<dbReference type="eggNOG" id="COG0457">
    <property type="taxonomic scope" value="Bacteria"/>
</dbReference>
<dbReference type="InterPro" id="IPR026270">
    <property type="entry name" value="SRP72"/>
</dbReference>
<dbReference type="GO" id="GO:0043022">
    <property type="term" value="F:ribosome binding"/>
    <property type="evidence" value="ECO:0007669"/>
    <property type="project" value="TreeGrafter"/>
</dbReference>
<organism evidence="2 3">
    <name type="scientific">alpha proteobacterium IMCC14465</name>
    <dbReference type="NCBI Taxonomy" id="1220535"/>
    <lineage>
        <taxon>Bacteria</taxon>
        <taxon>Pseudomonadati</taxon>
        <taxon>Pseudomonadota</taxon>
        <taxon>Alphaproteobacteria</taxon>
        <taxon>PS1 clade</taxon>
    </lineage>
</organism>
<dbReference type="EMBL" id="ALYF01000003">
    <property type="protein sequence ID" value="EJW21508.1"/>
    <property type="molecule type" value="Genomic_DNA"/>
</dbReference>
<dbReference type="InterPro" id="IPR019734">
    <property type="entry name" value="TPR_rpt"/>
</dbReference>
<protein>
    <submittedName>
        <fullName evidence="2">Uncharacterized protein</fullName>
    </submittedName>
</protein>
<dbReference type="SUPFAM" id="SSF53756">
    <property type="entry name" value="UDP-Glycosyltransferase/glycogen phosphorylase"/>
    <property type="match status" value="1"/>
</dbReference>
<dbReference type="SUPFAM" id="SSF48452">
    <property type="entry name" value="TPR-like"/>
    <property type="match status" value="1"/>
</dbReference>
<comment type="caution">
    <text evidence="2">The sequence shown here is derived from an EMBL/GenBank/DDBJ whole genome shotgun (WGS) entry which is preliminary data.</text>
</comment>
<dbReference type="PANTHER" id="PTHR14094">
    <property type="entry name" value="SIGNAL RECOGNITION PARTICLE 72"/>
    <property type="match status" value="1"/>
</dbReference>
<dbReference type="PANTHER" id="PTHR14094:SF9">
    <property type="entry name" value="SIGNAL RECOGNITION PARTICLE SUBUNIT SRP72"/>
    <property type="match status" value="1"/>
</dbReference>
<dbReference type="OrthoDB" id="6193797at2"/>
<name>J9DHG5_9PROT</name>
<evidence type="ECO:0000256" key="1">
    <source>
        <dbReference type="PROSITE-ProRule" id="PRU00339"/>
    </source>
</evidence>
<gene>
    <name evidence="2" type="ORF">IMCC14465_13040</name>
</gene>
<proteinExistence type="predicted"/>
<dbReference type="GO" id="GO:0008312">
    <property type="term" value="F:7S RNA binding"/>
    <property type="evidence" value="ECO:0007669"/>
    <property type="project" value="TreeGrafter"/>
</dbReference>
<feature type="repeat" description="TPR" evidence="1">
    <location>
        <begin position="112"/>
        <end position="145"/>
    </location>
</feature>
<sequence>MALDIADQKLSKKDFFEAVYNQAVTGDPERALELAEKSMERFPEVPQLKAAIATAKIRAGKYDDVSKLLNICEKKNYLSRKKINFLRAQMLWQTDAQDKAIAILRRGKNFNADNEIYLAALYASSNELAEAEGLYRKVLEHEPENLEAYRGYLQMLMKWRKYDHIGPILDKAKKTFPDNKTIKNFELNYLFSIGDWANLELKTRDYIEEQGAETFVVHFLSQAVWEAGRPQDALEILETYKDMLSSYPLLITTKAAILRSIGRIDECIEVLNETRDTFPDNPKYNKAIWNRCILDLSCGNLEAGMPVYKKRFNLNENFTENRTFKAKPWQWQPLKANEKLMLWREQGVGDCLAFLSLIDELNIPHEQLILEIDNKLVPLIDHSFPNIAVRGPQYNRDYSQNIFDYDHQIALGELLPKYRPSLDAFDHQPQRYINPNKQITHDFDSWFAGLGQKPKIGICWRSSNVQGNRQKHYYTLDELEPMFRSIDAHYISLQYDDDQPERSEFFNKTGLRILKHPDLNQFDDLNGTAALIDNLDFVVTVGTAVQNIAGALGKPTVVLGLKGSYWFFGKDRRNIFTQPVHPNSEVFSRYASDPKHETVDNLIAYMKSFLMFI</sequence>
<dbReference type="PATRIC" id="fig|1220535.3.peg.1296"/>
<dbReference type="Gene3D" id="3.40.50.2000">
    <property type="entry name" value="Glycogen Phosphorylase B"/>
    <property type="match status" value="1"/>
</dbReference>
<evidence type="ECO:0000313" key="3">
    <source>
        <dbReference type="Proteomes" id="UP000004836"/>
    </source>
</evidence>
<dbReference type="Gene3D" id="1.25.40.10">
    <property type="entry name" value="Tetratricopeptide repeat domain"/>
    <property type="match status" value="2"/>
</dbReference>
<dbReference type="GO" id="GO:0006614">
    <property type="term" value="P:SRP-dependent cotranslational protein targeting to membrane"/>
    <property type="evidence" value="ECO:0007669"/>
    <property type="project" value="InterPro"/>
</dbReference>
<accession>J9DHG5</accession>
<keyword evidence="1" id="KW-0802">TPR repeat</keyword>
<evidence type="ECO:0000313" key="2">
    <source>
        <dbReference type="EMBL" id="EJW21508.1"/>
    </source>
</evidence>